<comment type="caution">
    <text evidence="2">The sequence shown here is derived from an EMBL/GenBank/DDBJ whole genome shotgun (WGS) entry which is preliminary data.</text>
</comment>
<sequence length="274" mass="31485">MIKTNQAKSLMRNILIVGVVAILASCGYQLVTKTTDSESSKDSYQRQSMGPPPDFAAMHNIDARKAEFFDYMRDGIQNENQRILHERQQLKQIKQTLDNGDTLSKKEKVNAKLLGELYDLKINGGVVTKKWVNHMLRRVDVIPEALALSQAANESAWGTSRFARNANNFFGQWCYQSGCGLVPKQRGADMTHEVAKFSSVSQSIHRYFMNVNRNKAYQPLRHIRYERRQRGEKILSTQAALKLVQGLTNYSERGQEYVNIISSMIKHNEQYWEY</sequence>
<proteinExistence type="predicted"/>
<dbReference type="EMBL" id="JBHRSE010000060">
    <property type="protein sequence ID" value="MFC3023982.1"/>
    <property type="molecule type" value="Genomic_DNA"/>
</dbReference>
<dbReference type="RefSeq" id="WP_241967765.1">
    <property type="nucleotide sequence ID" value="NZ_AP024911.1"/>
</dbReference>
<dbReference type="InterPro" id="IPR053195">
    <property type="entry name" value="Bax-like"/>
</dbReference>
<dbReference type="Gene3D" id="1.10.530.10">
    <property type="match status" value="1"/>
</dbReference>
<dbReference type="PANTHER" id="PTHR40572">
    <property type="entry name" value="PROTEIN BAX"/>
    <property type="match status" value="1"/>
</dbReference>
<protein>
    <submittedName>
        <fullName evidence="2">Glucosaminidase domain-containing protein</fullName>
    </submittedName>
</protein>
<feature type="domain" description="Mannosyl-glycoprotein endo-beta-N-acetylglucosamidase-like" evidence="1">
    <location>
        <begin position="134"/>
        <end position="269"/>
    </location>
</feature>
<keyword evidence="3" id="KW-1185">Reference proteome</keyword>
<organism evidence="2 3">
    <name type="scientific">Vibrio zhugei</name>
    <dbReference type="NCBI Taxonomy" id="2479546"/>
    <lineage>
        <taxon>Bacteria</taxon>
        <taxon>Pseudomonadati</taxon>
        <taxon>Pseudomonadota</taxon>
        <taxon>Gammaproteobacteria</taxon>
        <taxon>Vibrionales</taxon>
        <taxon>Vibrionaceae</taxon>
        <taxon>Vibrio</taxon>
    </lineage>
</organism>
<dbReference type="InterPro" id="IPR002901">
    <property type="entry name" value="MGlyc_endo_b_GlcNAc-like_dom"/>
</dbReference>
<gene>
    <name evidence="2" type="ORF">ACFODT_09100</name>
</gene>
<dbReference type="PANTHER" id="PTHR40572:SF1">
    <property type="entry name" value="PROTEIN BAX"/>
    <property type="match status" value="1"/>
</dbReference>
<accession>A0ABV7C7H6</accession>
<evidence type="ECO:0000313" key="2">
    <source>
        <dbReference type="EMBL" id="MFC3023982.1"/>
    </source>
</evidence>
<evidence type="ECO:0000259" key="1">
    <source>
        <dbReference type="Pfam" id="PF01832"/>
    </source>
</evidence>
<name>A0ABV7C7H6_9VIBR</name>
<reference evidence="3" key="1">
    <citation type="journal article" date="2019" name="Int. J. Syst. Evol. Microbiol.">
        <title>The Global Catalogue of Microorganisms (GCM) 10K type strain sequencing project: providing services to taxonomists for standard genome sequencing and annotation.</title>
        <authorList>
            <consortium name="The Broad Institute Genomics Platform"/>
            <consortium name="The Broad Institute Genome Sequencing Center for Infectious Disease"/>
            <person name="Wu L."/>
            <person name="Ma J."/>
        </authorList>
    </citation>
    <scope>NUCLEOTIDE SEQUENCE [LARGE SCALE GENOMIC DNA]</scope>
    <source>
        <strain evidence="3">KCTC 62784</strain>
    </source>
</reference>
<dbReference type="Pfam" id="PF01832">
    <property type="entry name" value="Glucosaminidase"/>
    <property type="match status" value="1"/>
</dbReference>
<dbReference type="PROSITE" id="PS51257">
    <property type="entry name" value="PROKAR_LIPOPROTEIN"/>
    <property type="match status" value="1"/>
</dbReference>
<evidence type="ECO:0000313" key="3">
    <source>
        <dbReference type="Proteomes" id="UP001595384"/>
    </source>
</evidence>
<dbReference type="Proteomes" id="UP001595384">
    <property type="component" value="Unassembled WGS sequence"/>
</dbReference>